<accession>A0A1T4UUN5</accession>
<proteinExistence type="predicted"/>
<evidence type="ECO:0000313" key="2">
    <source>
        <dbReference type="Proteomes" id="UP000191116"/>
    </source>
</evidence>
<evidence type="ECO:0000313" key="1">
    <source>
        <dbReference type="EMBL" id="SKA56346.1"/>
    </source>
</evidence>
<organism evidence="1 2">
    <name type="scientific">Photobacterium toruni</name>
    <dbReference type="NCBI Taxonomy" id="1935446"/>
    <lineage>
        <taxon>Bacteria</taxon>
        <taxon>Pseudomonadati</taxon>
        <taxon>Pseudomonadota</taxon>
        <taxon>Gammaproteobacteria</taxon>
        <taxon>Vibrionales</taxon>
        <taxon>Vibrionaceae</taxon>
        <taxon>Photobacterium</taxon>
    </lineage>
</organism>
<protein>
    <submittedName>
        <fullName evidence="1">Uncharacterized protein</fullName>
    </submittedName>
</protein>
<dbReference type="EMBL" id="FUWP01000034">
    <property type="protein sequence ID" value="SKA56346.1"/>
    <property type="molecule type" value="Genomic_DNA"/>
</dbReference>
<dbReference type="Proteomes" id="UP000191116">
    <property type="component" value="Unassembled WGS sequence"/>
</dbReference>
<sequence length="72" mass="7887">MIRVIEFDNNNLQDVAVNVTELCDAICEADLGIVTATGSDFHVCELRGVKFQSYHDLAAHCGLNIMDFASIV</sequence>
<reference evidence="1 2" key="1">
    <citation type="submission" date="2017-02" db="EMBL/GenBank/DDBJ databases">
        <authorList>
            <person name="Peterson S.W."/>
        </authorList>
    </citation>
    <scope>NUCLEOTIDE SEQUENCE [LARGE SCALE GENOMIC DNA]</scope>
    <source>
        <strain evidence="1 2">CECT 9189</strain>
    </source>
</reference>
<dbReference type="AlphaFoldDB" id="A0A1T4UUN5"/>
<dbReference type="RefSeq" id="WP_080176405.1">
    <property type="nucleotide sequence ID" value="NZ_AP024858.1"/>
</dbReference>
<name>A0A1T4UUN5_9GAMM</name>
<gene>
    <name evidence="1" type="ORF">CZ814_03733</name>
</gene>